<feature type="compositionally biased region" description="Polar residues" evidence="1">
    <location>
        <begin position="417"/>
        <end position="429"/>
    </location>
</feature>
<feature type="compositionally biased region" description="Polar residues" evidence="1">
    <location>
        <begin position="273"/>
        <end position="286"/>
    </location>
</feature>
<accession>A0A397DRU2</accession>
<sequence>MPNSEREKLSSAYDMAVDGGVNAPKPPADEVYYGFGVFMGIPVAKLKALREEMQSRNNTARFQPYNEKGVETNNQDLDRSSNRSGSKHSSDSAVVPPAKIQKTTATRAIKAKQDNNSPAIAKQRPDWDIKSDQMQSNMALLASAAAPSATASPLPRSSQGSPSIPSIKPTSTTSASVAKLPGPIHPSQQHIPSMTSALHPLSAATHVATHASSHSSSPAPQMPPLLYHHDPTPGQSLAPTSQLDLDSQQQLAQPPQQLSQQHVQSQPHSVSHNGLQHATTPGSYNAQPQLQPPQHQQPYQIMQSQPIHPYPSGGVTYVPYPMHHPQQVQYNSEYPPQQYVYHQIPPQTGGSVDPRTNLPPGYAQPMYHHVQPPPPQHHPVYQQPGGMMIPGNGPWMNQAQPSQQQQQHMMHMGNIPPMQQQQQHSNGANNMYPPSAAATPSQHQQLPPPSISTSSHQLHNGQQPTYDSQATTTTAIPTLNAPSNNVGQASGSDQQSATNAPSITRLLPPPGYPSAIPSLNAYAKAPPQQQPLQQTTHVPQPPLQHQQSLPSVSYQPPPSQYMPQQPVLHQPQHHMYQAYPQPQYAPPPYYHQHLPPPGYAMPQHQVNYGPPPPTHNGAPPVSNYSTPHPIPPSSMSSTTPHQGGSTNNLLPSVNDISKRTSMSYILD</sequence>
<evidence type="ECO:0000313" key="2">
    <source>
        <dbReference type="EMBL" id="RHY69527.1"/>
    </source>
</evidence>
<dbReference type="Proteomes" id="UP000266643">
    <property type="component" value="Unassembled WGS sequence"/>
</dbReference>
<protein>
    <submittedName>
        <fullName evidence="2">Uncharacterized protein</fullName>
    </submittedName>
</protein>
<dbReference type="AlphaFoldDB" id="A0A397DRU2"/>
<reference evidence="2 3" key="1">
    <citation type="submission" date="2018-08" db="EMBL/GenBank/DDBJ databases">
        <title>Aphanomyces genome sequencing and annotation.</title>
        <authorList>
            <person name="Minardi D."/>
            <person name="Oidtmann B."/>
            <person name="Van Der Giezen M."/>
            <person name="Studholme D.J."/>
        </authorList>
    </citation>
    <scope>NUCLEOTIDE SEQUENCE [LARGE SCALE GENOMIC DNA]</scope>
    <source>
        <strain evidence="2 3">D2</strain>
    </source>
</reference>
<evidence type="ECO:0000256" key="1">
    <source>
        <dbReference type="SAM" id="MobiDB-lite"/>
    </source>
</evidence>
<feature type="compositionally biased region" description="Low complexity" evidence="1">
    <location>
        <begin position="287"/>
        <end position="300"/>
    </location>
</feature>
<gene>
    <name evidence="2" type="ORF">DYB30_006666</name>
</gene>
<name>A0A397DRU2_APHAT</name>
<feature type="compositionally biased region" description="Polar residues" evidence="1">
    <location>
        <begin position="438"/>
        <end position="502"/>
    </location>
</feature>
<feature type="compositionally biased region" description="Polar residues" evidence="1">
    <location>
        <begin position="641"/>
        <end position="654"/>
    </location>
</feature>
<feature type="compositionally biased region" description="Low complexity" evidence="1">
    <location>
        <begin position="241"/>
        <end position="272"/>
    </location>
</feature>
<feature type="compositionally biased region" description="Low complexity" evidence="1">
    <location>
        <begin position="526"/>
        <end position="554"/>
    </location>
</feature>
<feature type="compositionally biased region" description="Low complexity" evidence="1">
    <location>
        <begin position="143"/>
        <end position="176"/>
    </location>
</feature>
<feature type="region of interest" description="Disordered" evidence="1">
    <location>
        <begin position="579"/>
        <end position="654"/>
    </location>
</feature>
<feature type="region of interest" description="Disordered" evidence="1">
    <location>
        <begin position="417"/>
        <end position="565"/>
    </location>
</feature>
<organism evidence="2 3">
    <name type="scientific">Aphanomyces astaci</name>
    <name type="common">Crayfish plague agent</name>
    <dbReference type="NCBI Taxonomy" id="112090"/>
    <lineage>
        <taxon>Eukaryota</taxon>
        <taxon>Sar</taxon>
        <taxon>Stramenopiles</taxon>
        <taxon>Oomycota</taxon>
        <taxon>Saprolegniomycetes</taxon>
        <taxon>Saprolegniales</taxon>
        <taxon>Verrucalvaceae</taxon>
        <taxon>Aphanomyces</taxon>
    </lineage>
</organism>
<feature type="compositionally biased region" description="Low complexity" evidence="1">
    <location>
        <begin position="204"/>
        <end position="219"/>
    </location>
</feature>
<evidence type="ECO:0000313" key="3">
    <source>
        <dbReference type="Proteomes" id="UP000266643"/>
    </source>
</evidence>
<feature type="region of interest" description="Disordered" evidence="1">
    <location>
        <begin position="204"/>
        <end position="300"/>
    </location>
</feature>
<comment type="caution">
    <text evidence="2">The sequence shown here is derived from an EMBL/GenBank/DDBJ whole genome shotgun (WGS) entry which is preliminary data.</text>
</comment>
<proteinExistence type="predicted"/>
<feature type="region of interest" description="Disordered" evidence="1">
    <location>
        <begin position="55"/>
        <end position="128"/>
    </location>
</feature>
<feature type="region of interest" description="Disordered" evidence="1">
    <location>
        <begin position="143"/>
        <end position="191"/>
    </location>
</feature>
<dbReference type="EMBL" id="QUTD01004139">
    <property type="protein sequence ID" value="RHY69527.1"/>
    <property type="molecule type" value="Genomic_DNA"/>
</dbReference>
<feature type="compositionally biased region" description="Pro residues" evidence="1">
    <location>
        <begin position="583"/>
        <end position="599"/>
    </location>
</feature>